<dbReference type="EMBL" id="BAABIL010000881">
    <property type="protein sequence ID" value="GAA4666247.1"/>
    <property type="molecule type" value="Genomic_DNA"/>
</dbReference>
<dbReference type="InterPro" id="IPR056785">
    <property type="entry name" value="YkcA/B-like_C"/>
</dbReference>
<name>A0ABP8VLG8_9ACTN</name>
<evidence type="ECO:0000313" key="2">
    <source>
        <dbReference type="EMBL" id="GAA4666247.1"/>
    </source>
</evidence>
<proteinExistence type="predicted"/>
<gene>
    <name evidence="2" type="ORF">GCM10023225_36030</name>
</gene>
<dbReference type="Proteomes" id="UP001501195">
    <property type="component" value="Unassembled WGS sequence"/>
</dbReference>
<evidence type="ECO:0000259" key="1">
    <source>
        <dbReference type="Pfam" id="PF24878"/>
    </source>
</evidence>
<reference evidence="3" key="1">
    <citation type="journal article" date="2019" name="Int. J. Syst. Evol. Microbiol.">
        <title>The Global Catalogue of Microorganisms (GCM) 10K type strain sequencing project: providing services to taxonomists for standard genome sequencing and annotation.</title>
        <authorList>
            <consortium name="The Broad Institute Genomics Platform"/>
            <consortium name="The Broad Institute Genome Sequencing Center for Infectious Disease"/>
            <person name="Wu L."/>
            <person name="Ma J."/>
        </authorList>
    </citation>
    <scope>NUCLEOTIDE SEQUENCE [LARGE SCALE GENOMIC DNA]</scope>
    <source>
        <strain evidence="3">JCM 18126</strain>
    </source>
</reference>
<comment type="caution">
    <text evidence="2">The sequence shown here is derived from an EMBL/GenBank/DDBJ whole genome shotgun (WGS) entry which is preliminary data.</text>
</comment>
<keyword evidence="3" id="KW-1185">Reference proteome</keyword>
<feature type="domain" description="Putative mannosyltransferase YkcA/B-like C-terminal" evidence="1">
    <location>
        <begin position="2"/>
        <end position="87"/>
    </location>
</feature>
<organism evidence="2 3">
    <name type="scientific">Kineococcus glutinatus</name>
    <dbReference type="NCBI Taxonomy" id="1070872"/>
    <lineage>
        <taxon>Bacteria</taxon>
        <taxon>Bacillati</taxon>
        <taxon>Actinomycetota</taxon>
        <taxon>Actinomycetes</taxon>
        <taxon>Kineosporiales</taxon>
        <taxon>Kineosporiaceae</taxon>
        <taxon>Kineococcus</taxon>
    </lineage>
</organism>
<accession>A0ABP8VLG8</accession>
<evidence type="ECO:0000313" key="3">
    <source>
        <dbReference type="Proteomes" id="UP001501195"/>
    </source>
</evidence>
<sequence>MALLQTDAGSYTWAAATIGANNAAGYQLATEEAVMPIGGFNGTDSSPTLTQFQQYVAEGRIHWFIAAGTGAGDGEGTASAISAWVAATYTAQTVDGVTLYDLS</sequence>
<dbReference type="Pfam" id="PF24878">
    <property type="entry name" value="YkcB_C"/>
    <property type="match status" value="1"/>
</dbReference>
<protein>
    <recommendedName>
        <fullName evidence="1">Putative mannosyltransferase YkcA/B-like C-terminal domain-containing protein</fullName>
    </recommendedName>
</protein>